<dbReference type="HOGENOM" id="CLU_082366_0_0_7"/>
<accession>T2G9U1</accession>
<dbReference type="EMBL" id="CP006585">
    <property type="protein sequence ID" value="AGW12896.1"/>
    <property type="molecule type" value="Genomic_DNA"/>
</dbReference>
<name>T2G9U1_MEGG1</name>
<dbReference type="InterPro" id="IPR005358">
    <property type="entry name" value="Puta_zinc/iron-chelating_dom"/>
</dbReference>
<dbReference type="eggNOG" id="COG0727">
    <property type="taxonomic scope" value="Bacteria"/>
</dbReference>
<proteinExistence type="predicted"/>
<dbReference type="AlphaFoldDB" id="T2G9U1"/>
<dbReference type="Pfam" id="PF03692">
    <property type="entry name" value="CxxCxxCC"/>
    <property type="match status" value="1"/>
</dbReference>
<organism evidence="1 2">
    <name type="scientific">Megalodesulfovibrio gigas (strain ATCC 19364 / DSM 1382 / NCIMB 9332 / VKM B-1759)</name>
    <name type="common">Desulfovibrio gigas</name>
    <dbReference type="NCBI Taxonomy" id="1121448"/>
    <lineage>
        <taxon>Bacteria</taxon>
        <taxon>Pseudomonadati</taxon>
        <taxon>Thermodesulfobacteriota</taxon>
        <taxon>Desulfovibrionia</taxon>
        <taxon>Desulfovibrionales</taxon>
        <taxon>Desulfovibrionaceae</taxon>
        <taxon>Megalodesulfovibrio</taxon>
    </lineage>
</organism>
<reference evidence="1 2" key="1">
    <citation type="journal article" date="2013" name="J. Bacteriol.">
        <title>Roles of HynAB and Ech, the only two hydrogenases found in the model sulfate reducer Desulfovibrio gigas.</title>
        <authorList>
            <person name="Morais-Silva F.O."/>
            <person name="Santos C.I."/>
            <person name="Rodrigues R."/>
            <person name="Pereira I.A."/>
            <person name="Rodrigues-Pousada C."/>
        </authorList>
    </citation>
    <scope>NUCLEOTIDE SEQUENCE [LARGE SCALE GENOMIC DNA]</scope>
    <source>
        <strain evidence="2">ATCC 19364 / DSM 1382 / NCIMB 9332 / VKM B-1759</strain>
    </source>
</reference>
<evidence type="ECO:0000313" key="1">
    <source>
        <dbReference type="EMBL" id="AGW12896.1"/>
    </source>
</evidence>
<evidence type="ECO:0008006" key="3">
    <source>
        <dbReference type="Google" id="ProtNLM"/>
    </source>
</evidence>
<protein>
    <recommendedName>
        <fullName evidence="3">YkgJ family cysteine cluster protein</fullName>
    </recommendedName>
</protein>
<sequence>MMDFTPFFAKYEALVAEADAAFRAVAAREPQAVQCAEGCSDCCHALFDLTLIEAIYLNFQFNRLYQGAPRAKILTRADKADRENHLFKRKIFKASEDGVPAVEILNEVARQRIRCPLLNEEDRCDLYAFRPVTCRIYGAPVAIAGEASSCGKSGFQKGGSYPTINMDRLQNRLLMLSQEMVDAMHTKHMRLAEMLAPVSMVLMNTYDREYLGLKEKGCGDSGDSFTWTLGSSQRGAAAADAFGAAPLRQDKEEADGQG</sequence>
<keyword evidence="2" id="KW-1185">Reference proteome</keyword>
<gene>
    <name evidence="1" type="ORF">DGI_1019</name>
</gene>
<dbReference type="Proteomes" id="UP000016587">
    <property type="component" value="Chromosome"/>
</dbReference>
<evidence type="ECO:0000313" key="2">
    <source>
        <dbReference type="Proteomes" id="UP000016587"/>
    </source>
</evidence>
<dbReference type="PATRIC" id="fig|1121448.10.peg.1022"/>
<dbReference type="STRING" id="1121448.DGI_1019"/>
<reference evidence="2" key="2">
    <citation type="submission" date="2013-07" db="EMBL/GenBank/DDBJ databases">
        <authorList>
            <person name="Morais-Silva F.O."/>
            <person name="Rezende A.M."/>
            <person name="Pimentel C."/>
            <person name="Resende D.M."/>
            <person name="Santos C.I."/>
            <person name="Clemente C."/>
            <person name="de Oliveira L.M."/>
            <person name="da Silva S.M."/>
            <person name="Costa D.A."/>
            <person name="Varela-Raposo A."/>
            <person name="Horacio E.C.A."/>
            <person name="Matos M."/>
            <person name="Flores O."/>
            <person name="Ruiz J.C."/>
            <person name="Rodrigues-Pousada C."/>
        </authorList>
    </citation>
    <scope>NUCLEOTIDE SEQUENCE [LARGE SCALE GENOMIC DNA]</scope>
    <source>
        <strain evidence="2">ATCC 19364 / DSM 1382 / NCIMB 9332 / VKM B-1759</strain>
    </source>
</reference>
<dbReference type="KEGG" id="dgg:DGI_1019"/>